<reference evidence="2 3" key="1">
    <citation type="journal article" date="2023" name="Hortic Res">
        <title>The complete reference genome for grapevine (Vitis vinifera L.) genetics and breeding.</title>
        <authorList>
            <person name="Shi X."/>
            <person name="Cao S."/>
            <person name="Wang X."/>
            <person name="Huang S."/>
            <person name="Wang Y."/>
            <person name="Liu Z."/>
            <person name="Liu W."/>
            <person name="Leng X."/>
            <person name="Peng Y."/>
            <person name="Wang N."/>
            <person name="Wang Y."/>
            <person name="Ma Z."/>
            <person name="Xu X."/>
            <person name="Zhang F."/>
            <person name="Xue H."/>
            <person name="Zhong H."/>
            <person name="Wang Y."/>
            <person name="Zhang K."/>
            <person name="Velt A."/>
            <person name="Avia K."/>
            <person name="Holtgrawe D."/>
            <person name="Grimplet J."/>
            <person name="Matus J.T."/>
            <person name="Ware D."/>
            <person name="Wu X."/>
            <person name="Wang H."/>
            <person name="Liu C."/>
            <person name="Fang Y."/>
            <person name="Rustenholz C."/>
            <person name="Cheng Z."/>
            <person name="Xiao H."/>
            <person name="Zhou Y."/>
        </authorList>
    </citation>
    <scope>NUCLEOTIDE SEQUENCE [LARGE SCALE GENOMIC DNA]</scope>
    <source>
        <strain evidence="3">cv. Pinot noir / PN40024</strain>
        <tissue evidence="2">Leaf</tissue>
    </source>
</reference>
<dbReference type="PANTHER" id="PTHR35165:SF1">
    <property type="entry name" value="OS04G0577375 PROTEIN"/>
    <property type="match status" value="1"/>
</dbReference>
<sequence length="175" mass="19661">MLVASPRGMCWFGVELKMFEIGIEEFKGKRSVSLPQHLSTTFTSIFINPTSLFLLLLHQDSGQSGQTEDWFFGFVLMGSCDQEEKEVDYEGTQKLAKTFVALLWSFFISLGGGLTLVWWEFEYHPTNSQLWMVPFGLIMLVTPVIVCFSVFVSDICNSSSGQLSASLDDSVHHPV</sequence>
<organism evidence="2 3">
    <name type="scientific">Vitis vinifera</name>
    <name type="common">Grape</name>
    <dbReference type="NCBI Taxonomy" id="29760"/>
    <lineage>
        <taxon>Eukaryota</taxon>
        <taxon>Viridiplantae</taxon>
        <taxon>Streptophyta</taxon>
        <taxon>Embryophyta</taxon>
        <taxon>Tracheophyta</taxon>
        <taxon>Spermatophyta</taxon>
        <taxon>Magnoliopsida</taxon>
        <taxon>eudicotyledons</taxon>
        <taxon>Gunneridae</taxon>
        <taxon>Pentapetalae</taxon>
        <taxon>rosids</taxon>
        <taxon>Vitales</taxon>
        <taxon>Vitaceae</taxon>
        <taxon>Viteae</taxon>
        <taxon>Vitis</taxon>
    </lineage>
</organism>
<proteinExistence type="predicted"/>
<keyword evidence="3" id="KW-1185">Reference proteome</keyword>
<accession>A0ABY9DDG6</accession>
<dbReference type="Proteomes" id="UP001227230">
    <property type="component" value="Chromosome 15"/>
</dbReference>
<dbReference type="Pfam" id="PF16594">
    <property type="entry name" value="ATP-synt_Z"/>
    <property type="match status" value="1"/>
</dbReference>
<dbReference type="EMBL" id="CP126662">
    <property type="protein sequence ID" value="WKA05723.1"/>
    <property type="molecule type" value="Genomic_DNA"/>
</dbReference>
<feature type="transmembrane region" description="Helical" evidence="1">
    <location>
        <begin position="131"/>
        <end position="152"/>
    </location>
</feature>
<feature type="transmembrane region" description="Helical" evidence="1">
    <location>
        <begin position="99"/>
        <end position="119"/>
    </location>
</feature>
<evidence type="ECO:0000313" key="2">
    <source>
        <dbReference type="EMBL" id="WKA05723.1"/>
    </source>
</evidence>
<dbReference type="InterPro" id="IPR032238">
    <property type="entry name" value="ATP-synth_Z"/>
</dbReference>
<evidence type="ECO:0000313" key="3">
    <source>
        <dbReference type="Proteomes" id="UP001227230"/>
    </source>
</evidence>
<gene>
    <name evidence="2" type="ORF">VitviT2T_023671</name>
</gene>
<keyword evidence="1" id="KW-0472">Membrane</keyword>
<keyword evidence="1" id="KW-1133">Transmembrane helix</keyword>
<name>A0ABY9DDG6_VITVI</name>
<protein>
    <submittedName>
        <fullName evidence="2">Uncharacterized protein</fullName>
    </submittedName>
</protein>
<evidence type="ECO:0000256" key="1">
    <source>
        <dbReference type="SAM" id="Phobius"/>
    </source>
</evidence>
<keyword evidence="1" id="KW-0812">Transmembrane</keyword>
<dbReference type="PANTHER" id="PTHR35165">
    <property type="entry name" value="OS08G0113900 PROTEIN"/>
    <property type="match status" value="1"/>
</dbReference>